<dbReference type="EMBL" id="CM020618">
    <property type="protein sequence ID" value="KAK1858861.1"/>
    <property type="molecule type" value="Genomic_DNA"/>
</dbReference>
<comment type="caution">
    <text evidence="1">The sequence shown here is derived from an EMBL/GenBank/DDBJ whole genome shotgun (WGS) entry which is preliminary data.</text>
</comment>
<name>A0ACC3BMZ9_PYRYE</name>
<reference evidence="1" key="1">
    <citation type="submission" date="2019-11" db="EMBL/GenBank/DDBJ databases">
        <title>Nori genome reveals adaptations in red seaweeds to the harsh intertidal environment.</title>
        <authorList>
            <person name="Wang D."/>
            <person name="Mao Y."/>
        </authorList>
    </citation>
    <scope>NUCLEOTIDE SEQUENCE</scope>
    <source>
        <tissue evidence="1">Gametophyte</tissue>
    </source>
</reference>
<gene>
    <name evidence="1" type="ORF">I4F81_001461</name>
</gene>
<proteinExistence type="predicted"/>
<accession>A0ACC3BMZ9</accession>
<protein>
    <submittedName>
        <fullName evidence="1">Uncharacterized protein</fullName>
    </submittedName>
</protein>
<keyword evidence="2" id="KW-1185">Reference proteome</keyword>
<organism evidence="1 2">
    <name type="scientific">Pyropia yezoensis</name>
    <name type="common">Susabi-nori</name>
    <name type="synonym">Porphyra yezoensis</name>
    <dbReference type="NCBI Taxonomy" id="2788"/>
    <lineage>
        <taxon>Eukaryota</taxon>
        <taxon>Rhodophyta</taxon>
        <taxon>Bangiophyceae</taxon>
        <taxon>Bangiales</taxon>
        <taxon>Bangiaceae</taxon>
        <taxon>Pyropia</taxon>
    </lineage>
</organism>
<sequence>MPSAHGTIMRCVMCTCAPASVVVVAVILHYGNPYAQAQAAYGAGAYRNPAAGGYADPYASAAAMYGMQGAAAAAGA</sequence>
<evidence type="ECO:0000313" key="2">
    <source>
        <dbReference type="Proteomes" id="UP000798662"/>
    </source>
</evidence>
<dbReference type="Proteomes" id="UP000798662">
    <property type="component" value="Chromosome 1"/>
</dbReference>
<evidence type="ECO:0000313" key="1">
    <source>
        <dbReference type="EMBL" id="KAK1858861.1"/>
    </source>
</evidence>